<dbReference type="GO" id="GO:0005794">
    <property type="term" value="C:Golgi apparatus"/>
    <property type="evidence" value="ECO:0007669"/>
    <property type="project" value="TreeGrafter"/>
</dbReference>
<dbReference type="AlphaFoldDB" id="A0A200R463"/>
<feature type="domain" description="Trichome birefringence-like C-terminal" evidence="2">
    <location>
        <begin position="7"/>
        <end position="126"/>
    </location>
</feature>
<dbReference type="OMA" id="RITHVFF"/>
<dbReference type="InterPro" id="IPR026057">
    <property type="entry name" value="TBL_C"/>
</dbReference>
<name>A0A200R463_MACCD</name>
<gene>
    <name evidence="3" type="ORF">BVC80_1837g327</name>
</gene>
<dbReference type="STRING" id="56857.A0A200R463"/>
<dbReference type="PANTHER" id="PTHR32285:SF208">
    <property type="entry name" value="PROTEIN TRICHOME BIREFRINGENCE-LIKE 2"/>
    <property type="match status" value="1"/>
</dbReference>
<comment type="similarity">
    <text evidence="1">Belongs to the PC-esterase family. TBL subfamily.</text>
</comment>
<reference evidence="3 4" key="1">
    <citation type="journal article" date="2017" name="Mol. Plant">
        <title>The Genome of Medicinal Plant Macleaya cordata Provides New Insights into Benzylisoquinoline Alkaloids Metabolism.</title>
        <authorList>
            <person name="Liu X."/>
            <person name="Liu Y."/>
            <person name="Huang P."/>
            <person name="Ma Y."/>
            <person name="Qing Z."/>
            <person name="Tang Q."/>
            <person name="Cao H."/>
            <person name="Cheng P."/>
            <person name="Zheng Y."/>
            <person name="Yuan Z."/>
            <person name="Zhou Y."/>
            <person name="Liu J."/>
            <person name="Tang Z."/>
            <person name="Zhuo Y."/>
            <person name="Zhang Y."/>
            <person name="Yu L."/>
            <person name="Huang J."/>
            <person name="Yang P."/>
            <person name="Peng Q."/>
            <person name="Zhang J."/>
            <person name="Jiang W."/>
            <person name="Zhang Z."/>
            <person name="Lin K."/>
            <person name="Ro D.K."/>
            <person name="Chen X."/>
            <person name="Xiong X."/>
            <person name="Shang Y."/>
            <person name="Huang S."/>
            <person name="Zeng J."/>
        </authorList>
    </citation>
    <scope>NUCLEOTIDE SEQUENCE [LARGE SCALE GENOMIC DNA]</scope>
    <source>
        <strain evidence="4">cv. BLH2017</strain>
        <tissue evidence="3">Root</tissue>
    </source>
</reference>
<dbReference type="Proteomes" id="UP000195402">
    <property type="component" value="Unassembled WGS sequence"/>
</dbReference>
<accession>A0A200R463</accession>
<organism evidence="3 4">
    <name type="scientific">Macleaya cordata</name>
    <name type="common">Five-seeded plume-poppy</name>
    <name type="synonym">Bocconia cordata</name>
    <dbReference type="NCBI Taxonomy" id="56857"/>
    <lineage>
        <taxon>Eukaryota</taxon>
        <taxon>Viridiplantae</taxon>
        <taxon>Streptophyta</taxon>
        <taxon>Embryophyta</taxon>
        <taxon>Tracheophyta</taxon>
        <taxon>Spermatophyta</taxon>
        <taxon>Magnoliopsida</taxon>
        <taxon>Ranunculales</taxon>
        <taxon>Papaveraceae</taxon>
        <taxon>Papaveroideae</taxon>
        <taxon>Macleaya</taxon>
    </lineage>
</organism>
<evidence type="ECO:0000313" key="4">
    <source>
        <dbReference type="Proteomes" id="UP000195402"/>
    </source>
</evidence>
<dbReference type="InterPro" id="IPR029962">
    <property type="entry name" value="TBL"/>
</dbReference>
<evidence type="ECO:0000313" key="3">
    <source>
        <dbReference type="EMBL" id="OVA17501.1"/>
    </source>
</evidence>
<dbReference type="PANTHER" id="PTHR32285">
    <property type="entry name" value="PROTEIN TRICHOME BIREFRINGENCE-LIKE 9-RELATED"/>
    <property type="match status" value="1"/>
</dbReference>
<dbReference type="EMBL" id="MVGT01000438">
    <property type="protein sequence ID" value="OVA17501.1"/>
    <property type="molecule type" value="Genomic_DNA"/>
</dbReference>
<keyword evidence="4" id="KW-1185">Reference proteome</keyword>
<proteinExistence type="inferred from homology"/>
<evidence type="ECO:0000256" key="1">
    <source>
        <dbReference type="ARBA" id="ARBA00007727"/>
    </source>
</evidence>
<dbReference type="Pfam" id="PF13839">
    <property type="entry name" value="PC-Esterase"/>
    <property type="match status" value="1"/>
</dbReference>
<dbReference type="InParanoid" id="A0A200R463"/>
<dbReference type="OrthoDB" id="1895548at2759"/>
<dbReference type="GO" id="GO:0016413">
    <property type="term" value="F:O-acetyltransferase activity"/>
    <property type="evidence" value="ECO:0007669"/>
    <property type="project" value="InterPro"/>
</dbReference>
<sequence length="136" mass="16474">MEFLFMVWVMDYNCSIDFVQAPFLVRRRQSHNLNDRNRSREVLRLDLMEKTSRLYRDADVIVFNSWHWWNHEKTSRGENYYQEGSFVYLKLETIEAYKKALTTWGRWVDKNIDVNRTQVVFRGYSVKTSASVLFLT</sequence>
<protein>
    <submittedName>
        <fullName evidence="3">PC-Esterase</fullName>
    </submittedName>
</protein>
<evidence type="ECO:0000259" key="2">
    <source>
        <dbReference type="Pfam" id="PF13839"/>
    </source>
</evidence>
<comment type="caution">
    <text evidence="3">The sequence shown here is derived from an EMBL/GenBank/DDBJ whole genome shotgun (WGS) entry which is preliminary data.</text>
</comment>